<sequence>MPHDTMFLQRQDISEAMKSALTRIRELILAEKVSTEEKRQGGWKYGGKELEFEMRLLNDAMDSKYKVLDSNVFHFVNGAIIHNPTKSLVMIPLNGTPKLNSGEPLLLDTSYYTEERQLLFGEQWDIILAAMEKDTP</sequence>
<dbReference type="EMBL" id="KZ821227">
    <property type="protein sequence ID" value="PYH46591.1"/>
    <property type="molecule type" value="Genomic_DNA"/>
</dbReference>
<gene>
    <name evidence="1" type="ORF">BP01DRAFT_17764</name>
</gene>
<organism evidence="1 2">
    <name type="scientific">Aspergillus saccharolyticus JOP 1030-1</name>
    <dbReference type="NCBI Taxonomy" id="1450539"/>
    <lineage>
        <taxon>Eukaryota</taxon>
        <taxon>Fungi</taxon>
        <taxon>Dikarya</taxon>
        <taxon>Ascomycota</taxon>
        <taxon>Pezizomycotina</taxon>
        <taxon>Eurotiomycetes</taxon>
        <taxon>Eurotiomycetidae</taxon>
        <taxon>Eurotiales</taxon>
        <taxon>Aspergillaceae</taxon>
        <taxon>Aspergillus</taxon>
        <taxon>Aspergillus subgen. Circumdati</taxon>
    </lineage>
</organism>
<protein>
    <submittedName>
        <fullName evidence="1">Uncharacterized protein</fullName>
    </submittedName>
</protein>
<evidence type="ECO:0000313" key="1">
    <source>
        <dbReference type="EMBL" id="PYH46591.1"/>
    </source>
</evidence>
<dbReference type="Proteomes" id="UP000248349">
    <property type="component" value="Unassembled WGS sequence"/>
</dbReference>
<dbReference type="GeneID" id="37072069"/>
<dbReference type="RefSeq" id="XP_025432573.1">
    <property type="nucleotide sequence ID" value="XM_025570841.1"/>
</dbReference>
<reference evidence="1 2" key="1">
    <citation type="submission" date="2016-12" db="EMBL/GenBank/DDBJ databases">
        <title>The genomes of Aspergillus section Nigri reveals drivers in fungal speciation.</title>
        <authorList>
            <consortium name="DOE Joint Genome Institute"/>
            <person name="Vesth T.C."/>
            <person name="Nybo J."/>
            <person name="Theobald S."/>
            <person name="Brandl J."/>
            <person name="Frisvad J.C."/>
            <person name="Nielsen K.F."/>
            <person name="Lyhne E.K."/>
            <person name="Kogle M.E."/>
            <person name="Kuo A."/>
            <person name="Riley R."/>
            <person name="Clum A."/>
            <person name="Nolan M."/>
            <person name="Lipzen A."/>
            <person name="Salamov A."/>
            <person name="Henrissat B."/>
            <person name="Wiebenga A."/>
            <person name="De Vries R.P."/>
            <person name="Grigoriev I.V."/>
            <person name="Mortensen U.H."/>
            <person name="Andersen M.R."/>
            <person name="Baker S.E."/>
        </authorList>
    </citation>
    <scope>NUCLEOTIDE SEQUENCE [LARGE SCALE GENOMIC DNA]</scope>
    <source>
        <strain evidence="1 2">JOP 1030-1</strain>
    </source>
</reference>
<proteinExistence type="predicted"/>
<dbReference type="AlphaFoldDB" id="A0A318ZGB5"/>
<accession>A0A318ZGB5</accession>
<name>A0A318ZGB5_9EURO</name>
<keyword evidence="2" id="KW-1185">Reference proteome</keyword>
<dbReference type="OrthoDB" id="4501077at2759"/>
<evidence type="ECO:0000313" key="2">
    <source>
        <dbReference type="Proteomes" id="UP000248349"/>
    </source>
</evidence>